<organism evidence="1 2">
    <name type="scientific">Leishmania enriettii</name>
    <dbReference type="NCBI Taxonomy" id="5663"/>
    <lineage>
        <taxon>Eukaryota</taxon>
        <taxon>Discoba</taxon>
        <taxon>Euglenozoa</taxon>
        <taxon>Kinetoplastea</taxon>
        <taxon>Metakinetoplastina</taxon>
        <taxon>Trypanosomatida</taxon>
        <taxon>Trypanosomatidae</taxon>
        <taxon>Leishmaniinae</taxon>
        <taxon>Leishmania</taxon>
    </lineage>
</organism>
<evidence type="ECO:0000313" key="1">
    <source>
        <dbReference type="EMBL" id="KAG5465780.1"/>
    </source>
</evidence>
<dbReference type="RefSeq" id="XP_067688379.1">
    <property type="nucleotide sequence ID" value="XM_067832276.1"/>
</dbReference>
<dbReference type="AlphaFoldDB" id="A0A836GI25"/>
<name>A0A836GI25_LEIEN</name>
<dbReference type="KEGG" id="lenr:94167786"/>
<keyword evidence="2" id="KW-1185">Reference proteome</keyword>
<gene>
    <name evidence="1" type="ORF">CUR178_00493</name>
</gene>
<protein>
    <submittedName>
        <fullName evidence="1">Uncharacterized protein</fullName>
    </submittedName>
</protein>
<dbReference type="Proteomes" id="UP000674179">
    <property type="component" value="Chromosome 36"/>
</dbReference>
<comment type="caution">
    <text evidence="1">The sequence shown here is derived from an EMBL/GenBank/DDBJ whole genome shotgun (WGS) entry which is preliminary data.</text>
</comment>
<evidence type="ECO:0000313" key="2">
    <source>
        <dbReference type="Proteomes" id="UP000674179"/>
    </source>
</evidence>
<accession>A0A836GI25</accession>
<sequence length="303" mass="34035">MSAAPAPALWSTAEEAFLMERRQRPAEQLWEQTCGLVSEGDGLLWKAFSLRRCIETDLMPRQEKAECALRHGRRQLVELQRFLPSVAFLHFRQKCAAWYDLLQLFEELVVHGLLKDAVDCALRSGELTEPSRWRKSNQWPAISNLLQLQLHLCCTVGGIIAGGEASPNRMNGETRAVFRHLAALWADRQARLFTGDFLDCYYTLRDVLHGWGSGWCSRVLCVDGEEDSSSSVSCRVPQSVPGPRICSFPAWDSLSAVDRLTSYSTVCPHHLTEDVVQCLETLVVTHFADVWRSIELVVGSAST</sequence>
<reference evidence="1 2" key="1">
    <citation type="submission" date="2021-02" db="EMBL/GenBank/DDBJ databases">
        <title>Leishmania (Mundinia) enrietti genome sequencing and assembly.</title>
        <authorList>
            <person name="Almutairi H."/>
            <person name="Gatherer D."/>
        </authorList>
    </citation>
    <scope>NUCLEOTIDE SEQUENCE [LARGE SCALE GENOMIC DNA]</scope>
    <source>
        <strain evidence="1">CUR178</strain>
    </source>
</reference>
<dbReference type="EMBL" id="JAFHKP010000036">
    <property type="protein sequence ID" value="KAG5465780.1"/>
    <property type="molecule type" value="Genomic_DNA"/>
</dbReference>
<proteinExistence type="predicted"/>
<dbReference type="OrthoDB" id="260482at2759"/>
<dbReference type="GeneID" id="94167786"/>